<dbReference type="Pfam" id="PF00533">
    <property type="entry name" value="BRCT"/>
    <property type="match status" value="1"/>
</dbReference>
<feature type="region of interest" description="Disordered" evidence="2">
    <location>
        <begin position="524"/>
        <end position="582"/>
    </location>
</feature>
<dbReference type="Pfam" id="PF12738">
    <property type="entry name" value="PTCB-BRCT"/>
    <property type="match status" value="1"/>
</dbReference>
<feature type="compositionally biased region" description="Polar residues" evidence="2">
    <location>
        <begin position="741"/>
        <end position="755"/>
    </location>
</feature>
<dbReference type="PANTHER" id="PTHR14625">
    <property type="entry name" value="MICROCEPHALIN"/>
    <property type="match status" value="1"/>
</dbReference>
<dbReference type="Gene3D" id="3.40.50.10190">
    <property type="entry name" value="BRCT domain"/>
    <property type="match status" value="3"/>
</dbReference>
<feature type="domain" description="BRCT" evidence="3">
    <location>
        <begin position="831"/>
        <end position="922"/>
    </location>
</feature>
<evidence type="ECO:0000259" key="3">
    <source>
        <dbReference type="PROSITE" id="PS50172"/>
    </source>
</evidence>
<dbReference type="InterPro" id="IPR022047">
    <property type="entry name" value="Microcephalin-like"/>
</dbReference>
<dbReference type="CDD" id="cd17751">
    <property type="entry name" value="BRCT_microcephalin_rpt3"/>
    <property type="match status" value="1"/>
</dbReference>
<feature type="compositionally biased region" description="Polar residues" evidence="2">
    <location>
        <begin position="808"/>
        <end position="819"/>
    </location>
</feature>
<feature type="compositionally biased region" description="Basic and acidic residues" evidence="2">
    <location>
        <begin position="657"/>
        <end position="669"/>
    </location>
</feature>
<evidence type="ECO:0000256" key="1">
    <source>
        <dbReference type="SAM" id="Coils"/>
    </source>
</evidence>
<organism evidence="4 5">
    <name type="scientific">Pomacea canaliculata</name>
    <name type="common">Golden apple snail</name>
    <dbReference type="NCBI Taxonomy" id="400727"/>
    <lineage>
        <taxon>Eukaryota</taxon>
        <taxon>Metazoa</taxon>
        <taxon>Spiralia</taxon>
        <taxon>Lophotrochozoa</taxon>
        <taxon>Mollusca</taxon>
        <taxon>Gastropoda</taxon>
        <taxon>Caenogastropoda</taxon>
        <taxon>Architaenioglossa</taxon>
        <taxon>Ampullarioidea</taxon>
        <taxon>Ampullariidae</taxon>
        <taxon>Pomacea</taxon>
    </lineage>
</organism>
<dbReference type="PROSITE" id="PS50172">
    <property type="entry name" value="BRCT"/>
    <property type="match status" value="3"/>
</dbReference>
<dbReference type="PANTHER" id="PTHR14625:SF3">
    <property type="entry name" value="MICROCEPHALIN"/>
    <property type="match status" value="1"/>
</dbReference>
<dbReference type="SUPFAM" id="SSF52113">
    <property type="entry name" value="BRCT domain"/>
    <property type="match status" value="3"/>
</dbReference>
<accession>A0A2T7NR84</accession>
<dbReference type="Proteomes" id="UP000245119">
    <property type="component" value="Linkage Group LG10"/>
</dbReference>
<dbReference type="InterPro" id="IPR001357">
    <property type="entry name" value="BRCT_dom"/>
</dbReference>
<dbReference type="SMART" id="SM00292">
    <property type="entry name" value="BRCT"/>
    <property type="match status" value="3"/>
</dbReference>
<sequence>MTEWLAQYERVAQRQQEYLKRIQDLRQQLQSRERHMLLTIERMRSLPRHHSLTQNGYDFLPTKRNYMVPPAVSQSWPCQTFHQKADVVAYVEVRTANDNRSASIQKVLERLGARVEQNFTDEVTHVIFKEGKKRTYDRAIKRKVHLVSVLWVERCREQGQHVPEEGFVANTEKYLSSPLPGVRWKKYKSMQPRDFNDEMTRSAESVERRHKRMARANTFFVNDTVTPDRSSAMVLVEDTQPRLPVSGEQPLTAVTWSTTIPVTPPSLQERILQLQKEKEAKKNGICSSPVSFRSAPETPLQRKLFTADDEDISEELVRQRTSAVLQEKPHLESTENEEEKYLKATQIISPDGKDINKNSMISRNKKLHKASQLDSEGSPVYDNQINHKRRSMRLSNKFFTRLNLEGNNDYTKACHKESLKEGRQLDGKGVASVNEDCGYGSCSEPADKFQQDSADRLHLNSTDKLQLGLADKPLSDSADEASLDHKFKPDCRSTRLSSCGNILAVTATSQPDKTANLIDSSAECRRDQDADPGTASKVQIQGQTKVHGAERRRSRRSLATSLSTTGAAAGAGNISGRSLSGQQLASGRSVPFMMDEDMSKDCIVSLSEKCVTEMPSDSSSMTSTKKMPIESVVTTGRKRKLHNLNQEMEFFIQTPDSPRKCKLSEKQSEIEQQTESGQIDDILLDTHQPVKKGRRSLCKTKENKGKINSRSKKKSLTSDSDSEEKPAFRKSQPKRMRRSRGSQSTSDSVLGGLPNNSLLGASMSMAVDDTLTSPSFVNQQEHSKPRASIEEFQTSLKCKQSSRLKRQVSLSSVSESADTSGEEKKQTSSQQYSKQFGKKSSIVMTSLHRQEQELVISAVKRLGGFVLENNVSRHTTHLICGEPRRTLNVLHGLARGCWILSKTWVIQSLEAEKWVPEETFELIKEFPKSKVTRLARQQISDGDFQSKLFDGIGIVFVSKSCTPPRNQVAALLRLCGAKVTENVSRAELHIGNESTACKVSIKPLWVLDCITQQQLLKYEDYIVTGDDRPKRSSSPEF</sequence>
<dbReference type="InterPro" id="IPR036420">
    <property type="entry name" value="BRCT_dom_sf"/>
</dbReference>
<gene>
    <name evidence="4" type="ORF">C0Q70_16935</name>
</gene>
<feature type="domain" description="BRCT" evidence="3">
    <location>
        <begin position="86"/>
        <end position="169"/>
    </location>
</feature>
<feature type="compositionally biased region" description="Basic residues" evidence="2">
    <location>
        <begin position="689"/>
        <end position="698"/>
    </location>
</feature>
<name>A0A2T7NR84_POMCA</name>
<dbReference type="STRING" id="400727.A0A2T7NR84"/>
<evidence type="ECO:0000313" key="4">
    <source>
        <dbReference type="EMBL" id="PVD23662.1"/>
    </source>
</evidence>
<protein>
    <recommendedName>
        <fullName evidence="3">BRCT domain-containing protein</fullName>
    </recommendedName>
</protein>
<feature type="compositionally biased region" description="Low complexity" evidence="2">
    <location>
        <begin position="557"/>
        <end position="578"/>
    </location>
</feature>
<feature type="compositionally biased region" description="Basic residues" evidence="2">
    <location>
        <begin position="731"/>
        <end position="740"/>
    </location>
</feature>
<keyword evidence="5" id="KW-1185">Reference proteome</keyword>
<reference evidence="4 5" key="1">
    <citation type="submission" date="2018-04" db="EMBL/GenBank/DDBJ databases">
        <title>The genome of golden apple snail Pomacea canaliculata provides insight into stress tolerance and invasive adaptation.</title>
        <authorList>
            <person name="Liu C."/>
            <person name="Liu B."/>
            <person name="Ren Y."/>
            <person name="Zhang Y."/>
            <person name="Wang H."/>
            <person name="Li S."/>
            <person name="Jiang F."/>
            <person name="Yin L."/>
            <person name="Zhang G."/>
            <person name="Qian W."/>
            <person name="Fan W."/>
        </authorList>
    </citation>
    <scope>NUCLEOTIDE SEQUENCE [LARGE SCALE GENOMIC DNA]</scope>
    <source>
        <strain evidence="4">SZHN2017</strain>
        <tissue evidence="4">Muscle</tissue>
    </source>
</reference>
<dbReference type="GO" id="GO:0000278">
    <property type="term" value="P:mitotic cell cycle"/>
    <property type="evidence" value="ECO:0007669"/>
    <property type="project" value="TreeGrafter"/>
</dbReference>
<keyword evidence="1" id="KW-0175">Coiled coil</keyword>
<feature type="domain" description="BRCT" evidence="3">
    <location>
        <begin position="944"/>
        <end position="1023"/>
    </location>
</feature>
<evidence type="ECO:0000313" key="5">
    <source>
        <dbReference type="Proteomes" id="UP000245119"/>
    </source>
</evidence>
<evidence type="ECO:0000256" key="2">
    <source>
        <dbReference type="SAM" id="MobiDB-lite"/>
    </source>
</evidence>
<feature type="coiled-coil region" evidence="1">
    <location>
        <begin position="5"/>
        <end position="35"/>
    </location>
</feature>
<dbReference type="AlphaFoldDB" id="A0A2T7NR84"/>
<dbReference type="Pfam" id="PF16589">
    <property type="entry name" value="BRCT_2"/>
    <property type="match status" value="1"/>
</dbReference>
<feature type="region of interest" description="Disordered" evidence="2">
    <location>
        <begin position="655"/>
        <end position="755"/>
    </location>
</feature>
<dbReference type="CDD" id="cd17736">
    <property type="entry name" value="BRCT_microcephalin_rpt2"/>
    <property type="match status" value="1"/>
</dbReference>
<dbReference type="EMBL" id="PZQS01000010">
    <property type="protein sequence ID" value="PVD23662.1"/>
    <property type="molecule type" value="Genomic_DNA"/>
</dbReference>
<comment type="caution">
    <text evidence="4">The sequence shown here is derived from an EMBL/GenBank/DDBJ whole genome shotgun (WGS) entry which is preliminary data.</text>
</comment>
<dbReference type="OrthoDB" id="2384350at2759"/>
<feature type="region of interest" description="Disordered" evidence="2">
    <location>
        <begin position="807"/>
        <end position="833"/>
    </location>
</feature>
<proteinExistence type="predicted"/>
<dbReference type="CDD" id="cd17716">
    <property type="entry name" value="BRCT_microcephalin_rpt1"/>
    <property type="match status" value="1"/>
</dbReference>